<keyword evidence="4" id="KW-0560">Oxidoreductase</keyword>
<dbReference type="PANTHER" id="PTHR13789:SF318">
    <property type="entry name" value="GERANYLGERANYL DIPHOSPHATE REDUCTASE"/>
    <property type="match status" value="1"/>
</dbReference>
<name>A0A7Y4LYT1_9BRAD</name>
<dbReference type="Pfam" id="PF01494">
    <property type="entry name" value="FAD_binding_3"/>
    <property type="match status" value="1"/>
</dbReference>
<dbReference type="GO" id="GO:0004497">
    <property type="term" value="F:monooxygenase activity"/>
    <property type="evidence" value="ECO:0007669"/>
    <property type="project" value="UniProtKB-KW"/>
</dbReference>
<dbReference type="PANTHER" id="PTHR13789">
    <property type="entry name" value="MONOOXYGENASE"/>
    <property type="match status" value="1"/>
</dbReference>
<sequence length="396" mass="42963">MRRKLEVAIAGGGIGGLTAALALQARGLNVAVFEQAPAFREIGSGIALGANAVRLLNRIGLENCLKTIGSANNGLMLLSHHGVPVTTSSRATTPPPAGNAGGYTVHRAEFVSLLIDAQPEGTLHFGHRCVRAEETSDRVRLTFASGATIEADIFVGADGIHSVGQREIGLETRPTSEGCMAYRGVIPAERLPWANNLNSLKMWIGSGRSFICYPVSRGRLINVVAFVPTDRECVETWSAPGDLNKLAAEYSDWDAPVLQMIGALDETFCWGIYDRAPLPYWSTARMTLLGDAAHPMVPHFGQGAGQAIEDGFALAVLLEHAATEQVPARLRAYQRLRIERTSRVQAISREAGRFYRSEHRNASEREQQLASWTSAGRWIFGYDVEEAARELLSEVA</sequence>
<dbReference type="AlphaFoldDB" id="A0A7Y4LYT1"/>
<evidence type="ECO:0000256" key="3">
    <source>
        <dbReference type="ARBA" id="ARBA00022827"/>
    </source>
</evidence>
<dbReference type="InterPro" id="IPR002938">
    <property type="entry name" value="FAD-bd"/>
</dbReference>
<proteinExistence type="predicted"/>
<dbReference type="PRINTS" id="PR00420">
    <property type="entry name" value="RNGMNOXGNASE"/>
</dbReference>
<evidence type="ECO:0000259" key="6">
    <source>
        <dbReference type="Pfam" id="PF01494"/>
    </source>
</evidence>
<dbReference type="EMBL" id="JAAVLX010000011">
    <property type="protein sequence ID" value="NOJ43604.1"/>
    <property type="molecule type" value="Genomic_DNA"/>
</dbReference>
<evidence type="ECO:0000256" key="2">
    <source>
        <dbReference type="ARBA" id="ARBA00022630"/>
    </source>
</evidence>
<dbReference type="InterPro" id="IPR050493">
    <property type="entry name" value="FAD-dep_Monooxygenase_BioMet"/>
</dbReference>
<evidence type="ECO:0000313" key="7">
    <source>
        <dbReference type="EMBL" id="NOJ43604.1"/>
    </source>
</evidence>
<comment type="cofactor">
    <cofactor evidence="1">
        <name>FAD</name>
        <dbReference type="ChEBI" id="CHEBI:57692"/>
    </cofactor>
</comment>
<keyword evidence="2" id="KW-0285">Flavoprotein</keyword>
<reference evidence="7 8" key="1">
    <citation type="submission" date="2020-03" db="EMBL/GenBank/DDBJ databases">
        <title>Bradyrhizobium diversity isolated from nodules of Indigofera sp.</title>
        <authorList>
            <person name="Klepa M."/>
            <person name="Helene L."/>
            <person name="Hungria M."/>
        </authorList>
    </citation>
    <scope>NUCLEOTIDE SEQUENCE [LARGE SCALE GENOMIC DNA]</scope>
    <source>
        <strain evidence="7 8">WSM 1791</strain>
    </source>
</reference>
<accession>A0A7Y4LYT1</accession>
<evidence type="ECO:0000256" key="1">
    <source>
        <dbReference type="ARBA" id="ARBA00001974"/>
    </source>
</evidence>
<dbReference type="SUPFAM" id="SSF54373">
    <property type="entry name" value="FAD-linked reductases, C-terminal domain"/>
    <property type="match status" value="1"/>
</dbReference>
<dbReference type="RefSeq" id="WP_171582817.1">
    <property type="nucleotide sequence ID" value="NZ_JAAVLX010000011.1"/>
</dbReference>
<evidence type="ECO:0000256" key="5">
    <source>
        <dbReference type="ARBA" id="ARBA00023033"/>
    </source>
</evidence>
<comment type="caution">
    <text evidence="7">The sequence shown here is derived from an EMBL/GenBank/DDBJ whole genome shotgun (WGS) entry which is preliminary data.</text>
</comment>
<dbReference type="SUPFAM" id="SSF51905">
    <property type="entry name" value="FAD/NAD(P)-binding domain"/>
    <property type="match status" value="1"/>
</dbReference>
<gene>
    <name evidence="7" type="ORF">HCN58_29265</name>
</gene>
<dbReference type="Proteomes" id="UP000544122">
    <property type="component" value="Unassembled WGS sequence"/>
</dbReference>
<keyword evidence="5" id="KW-0503">Monooxygenase</keyword>
<dbReference type="InterPro" id="IPR036188">
    <property type="entry name" value="FAD/NAD-bd_sf"/>
</dbReference>
<evidence type="ECO:0000256" key="4">
    <source>
        <dbReference type="ARBA" id="ARBA00023002"/>
    </source>
</evidence>
<organism evidence="7 8">
    <name type="scientific">Bradyrhizobium australiense</name>
    <dbReference type="NCBI Taxonomy" id="2721161"/>
    <lineage>
        <taxon>Bacteria</taxon>
        <taxon>Pseudomonadati</taxon>
        <taxon>Pseudomonadota</taxon>
        <taxon>Alphaproteobacteria</taxon>
        <taxon>Hyphomicrobiales</taxon>
        <taxon>Nitrobacteraceae</taxon>
        <taxon>Bradyrhizobium</taxon>
    </lineage>
</organism>
<feature type="domain" description="FAD-binding" evidence="6">
    <location>
        <begin position="5"/>
        <end position="344"/>
    </location>
</feature>
<dbReference type="GO" id="GO:0071949">
    <property type="term" value="F:FAD binding"/>
    <property type="evidence" value="ECO:0007669"/>
    <property type="project" value="InterPro"/>
</dbReference>
<evidence type="ECO:0000313" key="8">
    <source>
        <dbReference type="Proteomes" id="UP000544122"/>
    </source>
</evidence>
<dbReference type="Gene3D" id="3.50.50.60">
    <property type="entry name" value="FAD/NAD(P)-binding domain"/>
    <property type="match status" value="1"/>
</dbReference>
<protein>
    <submittedName>
        <fullName evidence="7">FAD-binding protein</fullName>
    </submittedName>
</protein>
<keyword evidence="3" id="KW-0274">FAD</keyword>
<keyword evidence="8" id="KW-1185">Reference proteome</keyword>